<organism evidence="7 8">
    <name type="scientific">Ricinus communis</name>
    <name type="common">Castor bean</name>
    <dbReference type="NCBI Taxonomy" id="3988"/>
    <lineage>
        <taxon>Eukaryota</taxon>
        <taxon>Viridiplantae</taxon>
        <taxon>Streptophyta</taxon>
        <taxon>Embryophyta</taxon>
        <taxon>Tracheophyta</taxon>
        <taxon>Spermatophyta</taxon>
        <taxon>Magnoliopsida</taxon>
        <taxon>eudicotyledons</taxon>
        <taxon>Gunneridae</taxon>
        <taxon>Pentapetalae</taxon>
        <taxon>rosids</taxon>
        <taxon>fabids</taxon>
        <taxon>Malpighiales</taxon>
        <taxon>Euphorbiaceae</taxon>
        <taxon>Acalyphoideae</taxon>
        <taxon>Acalypheae</taxon>
        <taxon>Ricinus</taxon>
    </lineage>
</organism>
<dbReference type="SUPFAM" id="SSF51101">
    <property type="entry name" value="Mannose-binding lectins"/>
    <property type="match status" value="3"/>
</dbReference>
<feature type="repeat" description="PPR" evidence="4">
    <location>
        <begin position="481"/>
        <end position="515"/>
    </location>
</feature>
<feature type="repeat" description="PPR" evidence="4">
    <location>
        <begin position="309"/>
        <end position="343"/>
    </location>
</feature>
<dbReference type="GO" id="GO:0009451">
    <property type="term" value="P:RNA modification"/>
    <property type="evidence" value="ECO:0007669"/>
    <property type="project" value="InterPro"/>
</dbReference>
<gene>
    <name evidence="7" type="ORF">RCOM_1595930</name>
</gene>
<evidence type="ECO:0000256" key="3">
    <source>
        <dbReference type="ARBA" id="ARBA00022737"/>
    </source>
</evidence>
<feature type="repeat" description="PPR" evidence="4">
    <location>
        <begin position="107"/>
        <end position="137"/>
    </location>
</feature>
<name>B9R809_RICCO</name>
<dbReference type="Pfam" id="PF01419">
    <property type="entry name" value="Jacalin"/>
    <property type="match status" value="3"/>
</dbReference>
<dbReference type="Pfam" id="PF13041">
    <property type="entry name" value="PPR_2"/>
    <property type="match status" value="4"/>
</dbReference>
<proteinExistence type="inferred from homology"/>
<dbReference type="InterPro" id="IPR033734">
    <property type="entry name" value="Jacalin-like_lectin_dom_plant"/>
</dbReference>
<accession>B9R809</accession>
<feature type="repeat" description="PPR" evidence="4">
    <location>
        <begin position="274"/>
        <end position="308"/>
    </location>
</feature>
<dbReference type="Pfam" id="PF01535">
    <property type="entry name" value="PPR"/>
    <property type="match status" value="4"/>
</dbReference>
<feature type="repeat" description="PPR" evidence="4">
    <location>
        <begin position="138"/>
        <end position="172"/>
    </location>
</feature>
<dbReference type="PROSITE" id="PS51375">
    <property type="entry name" value="PPR"/>
    <property type="match status" value="10"/>
</dbReference>
<comment type="similarity">
    <text evidence="1">Belongs to the jacalin lectin family.</text>
</comment>
<dbReference type="PANTHER" id="PTHR47926:SF411">
    <property type="entry name" value="PENTATRICOPEPTIDE REPEAT-CONTAINING PROTEIN"/>
    <property type="match status" value="1"/>
</dbReference>
<evidence type="ECO:0000256" key="5">
    <source>
        <dbReference type="SAM" id="MobiDB-lite"/>
    </source>
</evidence>
<dbReference type="Proteomes" id="UP000008311">
    <property type="component" value="Unassembled WGS sequence"/>
</dbReference>
<feature type="repeat" description="PPR" evidence="4">
    <location>
        <begin position="379"/>
        <end position="409"/>
    </location>
</feature>
<evidence type="ECO:0000313" key="8">
    <source>
        <dbReference type="Proteomes" id="UP000008311"/>
    </source>
</evidence>
<dbReference type="PANTHER" id="PTHR47926">
    <property type="entry name" value="PENTATRICOPEPTIDE REPEAT-CONTAINING PROTEIN"/>
    <property type="match status" value="1"/>
</dbReference>
<dbReference type="FunFam" id="1.25.40.10:FF:000073">
    <property type="entry name" value="Pentatricopeptide repeat-containing protein chloroplastic"/>
    <property type="match status" value="1"/>
</dbReference>
<dbReference type="AlphaFoldDB" id="B9R809"/>
<dbReference type="SUPFAM" id="SSF81901">
    <property type="entry name" value="HCP-like"/>
    <property type="match status" value="1"/>
</dbReference>
<evidence type="ECO:0000313" key="7">
    <source>
        <dbReference type="EMBL" id="EEF52639.1"/>
    </source>
</evidence>
<feature type="domain" description="Jacalin-type lectin" evidence="6">
    <location>
        <begin position="632"/>
        <end position="774"/>
    </location>
</feature>
<dbReference type="EMBL" id="EQ973772">
    <property type="protein sequence ID" value="EEF52639.1"/>
    <property type="molecule type" value="Genomic_DNA"/>
</dbReference>
<reference evidence="8" key="1">
    <citation type="journal article" date="2010" name="Nat. Biotechnol.">
        <title>Draft genome sequence of the oilseed species Ricinus communis.</title>
        <authorList>
            <person name="Chan A.P."/>
            <person name="Crabtree J."/>
            <person name="Zhao Q."/>
            <person name="Lorenzi H."/>
            <person name="Orvis J."/>
            <person name="Puiu D."/>
            <person name="Melake-Berhan A."/>
            <person name="Jones K.M."/>
            <person name="Redman J."/>
            <person name="Chen G."/>
            <person name="Cahoon E.B."/>
            <person name="Gedil M."/>
            <person name="Stanke M."/>
            <person name="Haas B.J."/>
            <person name="Wortman J.R."/>
            <person name="Fraser-Liggett C.M."/>
            <person name="Ravel J."/>
            <person name="Rabinowicz P.D."/>
        </authorList>
    </citation>
    <scope>NUCLEOTIDE SEQUENCE [LARGE SCALE GENOMIC DNA]</scope>
    <source>
        <strain evidence="8">cv. Hale</strain>
    </source>
</reference>
<dbReference type="GO" id="GO:0005536">
    <property type="term" value="F:D-glucose binding"/>
    <property type="evidence" value="ECO:0007669"/>
    <property type="project" value="UniProtKB-ARBA"/>
</dbReference>
<dbReference type="InterPro" id="IPR002885">
    <property type="entry name" value="PPR_rpt"/>
</dbReference>
<dbReference type="FunFam" id="2.100.10.30:FF:000001">
    <property type="entry name" value="Jacalin-related lectin 33"/>
    <property type="match status" value="3"/>
</dbReference>
<dbReference type="GO" id="GO:0005537">
    <property type="term" value="F:D-mannose binding"/>
    <property type="evidence" value="ECO:0007669"/>
    <property type="project" value="UniProtKB-ARBA"/>
</dbReference>
<dbReference type="PROSITE" id="PS51752">
    <property type="entry name" value="JACALIN_LECTIN"/>
    <property type="match status" value="3"/>
</dbReference>
<dbReference type="InterPro" id="IPR046960">
    <property type="entry name" value="PPR_At4g14850-like_plant"/>
</dbReference>
<dbReference type="GO" id="GO:0003723">
    <property type="term" value="F:RNA binding"/>
    <property type="evidence" value="ECO:0007669"/>
    <property type="project" value="InterPro"/>
</dbReference>
<evidence type="ECO:0000259" key="6">
    <source>
        <dbReference type="PROSITE" id="PS51752"/>
    </source>
</evidence>
<feature type="domain" description="Jacalin-type lectin" evidence="6">
    <location>
        <begin position="1058"/>
        <end position="1201"/>
    </location>
</feature>
<dbReference type="CDD" id="cd09612">
    <property type="entry name" value="Jacalin"/>
    <property type="match status" value="3"/>
</dbReference>
<dbReference type="InParanoid" id="B9R809"/>
<dbReference type="InterPro" id="IPR036404">
    <property type="entry name" value="Jacalin-like_lectin_dom_sf"/>
</dbReference>
<dbReference type="STRING" id="3988.B9R809"/>
<dbReference type="eggNOG" id="KOG4197">
    <property type="taxonomic scope" value="Eukaryota"/>
</dbReference>
<dbReference type="InterPro" id="IPR011990">
    <property type="entry name" value="TPR-like_helical_dom_sf"/>
</dbReference>
<dbReference type="InterPro" id="IPR001229">
    <property type="entry name" value="Jacalin-like_lectin_dom"/>
</dbReference>
<dbReference type="Gene3D" id="2.100.10.30">
    <property type="entry name" value="Jacalin-like lectin domain"/>
    <property type="match status" value="3"/>
</dbReference>
<evidence type="ECO:0000256" key="1">
    <source>
        <dbReference type="ARBA" id="ARBA00006568"/>
    </source>
</evidence>
<feature type="repeat" description="PPR" evidence="4">
    <location>
        <begin position="445"/>
        <end position="479"/>
    </location>
</feature>
<keyword evidence="2" id="KW-0430">Lectin</keyword>
<evidence type="ECO:0000256" key="2">
    <source>
        <dbReference type="ARBA" id="ARBA00022734"/>
    </source>
</evidence>
<evidence type="ECO:0000256" key="4">
    <source>
        <dbReference type="PROSITE-ProRule" id="PRU00708"/>
    </source>
</evidence>
<dbReference type="SMART" id="SM00915">
    <property type="entry name" value="Jacalin"/>
    <property type="match status" value="3"/>
</dbReference>
<dbReference type="FunFam" id="1.25.40.10:FF:000380">
    <property type="entry name" value="Pentatricopeptide repeat-containing protein, chloroplastic"/>
    <property type="match status" value="1"/>
</dbReference>
<feature type="domain" description="Jacalin-type lectin" evidence="6">
    <location>
        <begin position="862"/>
        <end position="1004"/>
    </location>
</feature>
<dbReference type="NCBIfam" id="TIGR00756">
    <property type="entry name" value="PPR"/>
    <property type="match status" value="10"/>
</dbReference>
<keyword evidence="3" id="KW-0677">Repeat</keyword>
<protein>
    <submittedName>
        <fullName evidence="7">Pentatricopeptide repeat-containing protein, putative</fullName>
    </submittedName>
</protein>
<feature type="repeat" description="PPR" evidence="4">
    <location>
        <begin position="582"/>
        <end position="616"/>
    </location>
</feature>
<dbReference type="Gene3D" id="1.25.40.10">
    <property type="entry name" value="Tetratricopeptide repeat domain"/>
    <property type="match status" value="5"/>
</dbReference>
<feature type="repeat" description="PPR" evidence="4">
    <location>
        <begin position="410"/>
        <end position="444"/>
    </location>
</feature>
<sequence>MENLIMPIIKKSPISIPNEQDTLSAFSTKPTKSSVPFTKKITDSHLNYLCKKGRLNEAVSALELIAQHGSKVSPKTFISLLQSCIDCNSVTLGRKVHAHFHLVQEKNPFLETKLVSMYAKCGSLSDARKLFGEMREKNLYTWSAMIGAFSREHRWKEVVELFYMMMEENCLPDAFLLPKILQACGNSRDIKSGEMVHSLAIKCGVDGYPFVNNSILAVYAKCGKLSLASKCFEMMDKSETAAWNALISGYCQHGQIEEAQRLFDAMREEGIEPGLVSWNILIAGYNQLGYFDIAMELMKKMEVLGTSPDVVTWTSMISGLAQNDKASKALHLFNDMILARVEPNGVTISSAVSACASLKVLNEGLEIHALAVKLGFVEDVLVGNSLIDMYSKCGKLENAWKVFDMMPEKDVYTWNSMIGGYCQVGYCGKAHMLFMKMQKSETQPNAITWNNMIWGYIHNGDEDQAMDLFRRMEEDGKIKRDTASWNSLISGYLQIGQKDKALSIFRQMQSFSININSVTILSVLPACANLIALKMVKEIHGCVIRRNLDSLLPITNSLIDTYAKSGNIGYSRTIFDRALFKDFITWNSLIAGYVLFGCSDAALGLVDQMKKLGIKPNRSTFSLAFGDGEKKPIAVGPWGGQNGCRWDDGVYSTVRQLVIVHGSGIDSIQIEYDKKGTSIWSEKHGGNGGNRTDKVKLDYPDEYLASVSGHYGSLNQWGPVFVRSLTFQSNKRTYGPFGVEQGTYFSFPMTGGRIVGFHGKGGYFVDAIGIYLKPVPQQKSSKALVQAKSFVNNGTENIGYSVIQGTAGNSYDIVVAVRQKEENGSLLKTKPLLKQISSESSDDEANDKTLRNESLPSKPESVITHGPWGGTGGYTFDDGTNTGIRQIYLSRSIGIVSIRVQYDRNGQAVWGSKHGGTGGFKTEKITFDYPYEILTHISGTYGPLMFMGPNIIKSLTFYTNKGKHGPFGDEQGPSFSTKPNGGKIVGFHGKEGLFLDAIGVNLMEGKVKPARHYLTDAIIQAEADVTEIDNSPWSNKLVLARRGPTDEVACSVVKEPAPCGPGPWGGDGGRPWDDGVFSGIKQIFVTRAEAICSIQIEYDRNGQSVWSVRHGGSGGTATNRVKLEYPHEVLTRISGYYGPASRDERPTVVKSLTFYTSRGQYGPFGEEIGTFFTSTTTEGKVVGFHGRCGAYLDAIGVHMQHWLGNNRTSRSSLFKIFS</sequence>
<dbReference type="FunCoup" id="B9R809">
    <property type="interactions" value="1303"/>
</dbReference>
<keyword evidence="8" id="KW-1185">Reference proteome</keyword>
<feature type="region of interest" description="Disordered" evidence="5">
    <location>
        <begin position="837"/>
        <end position="866"/>
    </location>
</feature>
<feature type="repeat" description="PPR" evidence="4">
    <location>
        <begin position="239"/>
        <end position="273"/>
    </location>
</feature>